<organism evidence="1 2">
    <name type="scientific">Azospirillum brasilense</name>
    <dbReference type="NCBI Taxonomy" id="192"/>
    <lineage>
        <taxon>Bacteria</taxon>
        <taxon>Pseudomonadati</taxon>
        <taxon>Pseudomonadota</taxon>
        <taxon>Alphaproteobacteria</taxon>
        <taxon>Rhodospirillales</taxon>
        <taxon>Azospirillaceae</taxon>
        <taxon>Azospirillum</taxon>
    </lineage>
</organism>
<gene>
    <name evidence="1" type="ORF">DS837_11075</name>
</gene>
<evidence type="ECO:0000313" key="2">
    <source>
        <dbReference type="Proteomes" id="UP000476837"/>
    </source>
</evidence>
<name>A0A6L3B2T0_AZOBR</name>
<dbReference type="Proteomes" id="UP000476837">
    <property type="component" value="Unassembled WGS sequence"/>
</dbReference>
<dbReference type="RefSeq" id="WP_149164804.1">
    <property type="nucleotide sequence ID" value="NZ_QOKV01000005.1"/>
</dbReference>
<dbReference type="AlphaFoldDB" id="A0A6L3B2T0"/>
<accession>A0A6L3B2T0</accession>
<proteinExistence type="predicted"/>
<evidence type="ECO:0000313" key="1">
    <source>
        <dbReference type="EMBL" id="KAA0686231.1"/>
    </source>
</evidence>
<reference evidence="1 2" key="1">
    <citation type="submission" date="2018-07" db="EMBL/GenBank/DDBJ databases">
        <title>Genome sequence of Roseomonas fauriae ATCC 49958.</title>
        <authorList>
            <person name="Sant'Anna F.H."/>
            <person name="Baldani J.I."/>
            <person name="Zilli J.E."/>
            <person name="Reis V.M."/>
            <person name="Hartmann A."/>
            <person name="Cruz L."/>
            <person name="de Souza E.M."/>
            <person name="de Oliveira Pedrosa F."/>
            <person name="Passaglia L.M.P."/>
        </authorList>
    </citation>
    <scope>NUCLEOTIDE SEQUENCE [LARGE SCALE GENOMIC DNA]</scope>
    <source>
        <strain evidence="1 2">ATCC 49958</strain>
    </source>
</reference>
<sequence length="226" mass="24702">MLLNDTRERAVLALFADGLTLPDVARQLDVDHKDLRGALLARGHSVALWAPGTNGPDAVLVAHAEALFDRGDVVWSEASLHLGVGRPRLAAALERAGRSDLLEAWRRRRRGTPPYDVQAASLRLAAGERREDVAADFGVSVRVLTYHVAQAGYDLARLRSRGYTPKTELISKAEAGWSFEAIADHYGIRATRVRQALREMGLLRHCPSHRSAGADDRCRSLQSAAA</sequence>
<protein>
    <submittedName>
        <fullName evidence="1">Uncharacterized protein</fullName>
    </submittedName>
</protein>
<comment type="caution">
    <text evidence="1">The sequence shown here is derived from an EMBL/GenBank/DDBJ whole genome shotgun (WGS) entry which is preliminary data.</text>
</comment>
<dbReference type="EMBL" id="QOKV01000005">
    <property type="protein sequence ID" value="KAA0686231.1"/>
    <property type="molecule type" value="Genomic_DNA"/>
</dbReference>